<sequence length="367" mass="41004">MTPPLEQQLAKFNGIVIPSKLLGGQQPLKARKTRPINTNAKLDPERNKTCPICGHASSKASNIRPHFIACVKTNGNPTGARWDDNFNFVPRPRLVKRKVNDSDESADAEDSSAPKETIRAKRTTEQRDKRQRQYYERLAAVNGVIIPSKLAPGETPARRNYEASGNPKYQCPICGGLHSRKYQVQSHFAPCVERNGNPTGARWDEVCASTGSRAEDVSMRDSSEPQDYQMQNPEPEEYEFVDTQVDSAMMDDFPLDGYQDNDPQSASLPSESFEPYHPDLEHLDPYSPSSSSSGLEPYHPDIGDFDPQITSSSSSSFEPYHPGFENLEPQHTFSSSSSFGPYHPDLQFLDLQHAVVRPKFSYGHADQ</sequence>
<feature type="region of interest" description="Disordered" evidence="1">
    <location>
        <begin position="211"/>
        <end position="235"/>
    </location>
</feature>
<feature type="compositionally biased region" description="Basic and acidic residues" evidence="1">
    <location>
        <begin position="213"/>
        <end position="223"/>
    </location>
</feature>
<feature type="region of interest" description="Disordered" evidence="1">
    <location>
        <begin position="251"/>
        <end position="337"/>
    </location>
</feature>
<name>A0A8H3FSM6_9LECA</name>
<dbReference type="OrthoDB" id="5332314at2759"/>
<evidence type="ECO:0000256" key="1">
    <source>
        <dbReference type="SAM" id="MobiDB-lite"/>
    </source>
</evidence>
<evidence type="ECO:0000313" key="2">
    <source>
        <dbReference type="EMBL" id="CAF9929265.1"/>
    </source>
</evidence>
<accession>A0A8H3FSM6</accession>
<feature type="region of interest" description="Disordered" evidence="1">
    <location>
        <begin position="97"/>
        <end position="131"/>
    </location>
</feature>
<dbReference type="AlphaFoldDB" id="A0A8H3FSM6"/>
<protein>
    <submittedName>
        <fullName evidence="2">Uncharacterized protein</fullName>
    </submittedName>
</protein>
<proteinExistence type="predicted"/>
<comment type="caution">
    <text evidence="2">The sequence shown here is derived from an EMBL/GenBank/DDBJ whole genome shotgun (WGS) entry which is preliminary data.</text>
</comment>
<reference evidence="2" key="1">
    <citation type="submission" date="2021-03" db="EMBL/GenBank/DDBJ databases">
        <authorList>
            <person name="Tagirdzhanova G."/>
        </authorList>
    </citation>
    <scope>NUCLEOTIDE SEQUENCE</scope>
</reference>
<keyword evidence="3" id="KW-1185">Reference proteome</keyword>
<gene>
    <name evidence="2" type="ORF">ALECFALPRED_004285</name>
</gene>
<feature type="compositionally biased region" description="Basic and acidic residues" evidence="1">
    <location>
        <begin position="274"/>
        <end position="284"/>
    </location>
</feature>
<organism evidence="2 3">
    <name type="scientific">Alectoria fallacina</name>
    <dbReference type="NCBI Taxonomy" id="1903189"/>
    <lineage>
        <taxon>Eukaryota</taxon>
        <taxon>Fungi</taxon>
        <taxon>Dikarya</taxon>
        <taxon>Ascomycota</taxon>
        <taxon>Pezizomycotina</taxon>
        <taxon>Lecanoromycetes</taxon>
        <taxon>OSLEUM clade</taxon>
        <taxon>Lecanoromycetidae</taxon>
        <taxon>Lecanorales</taxon>
        <taxon>Lecanorineae</taxon>
        <taxon>Parmeliaceae</taxon>
        <taxon>Alectoria</taxon>
    </lineage>
</organism>
<evidence type="ECO:0000313" key="3">
    <source>
        <dbReference type="Proteomes" id="UP000664203"/>
    </source>
</evidence>
<dbReference type="Proteomes" id="UP000664203">
    <property type="component" value="Unassembled WGS sequence"/>
</dbReference>
<dbReference type="EMBL" id="CAJPDR010000265">
    <property type="protein sequence ID" value="CAF9929265.1"/>
    <property type="molecule type" value="Genomic_DNA"/>
</dbReference>
<feature type="compositionally biased region" description="Basic and acidic residues" evidence="1">
    <location>
        <begin position="112"/>
        <end position="131"/>
    </location>
</feature>
<feature type="compositionally biased region" description="Polar residues" evidence="1">
    <location>
        <begin position="261"/>
        <end position="270"/>
    </location>
</feature>